<evidence type="ECO:0000313" key="1">
    <source>
        <dbReference type="EMBL" id="QNR65017.1"/>
    </source>
</evidence>
<organism evidence="1 2">
    <name type="scientific">Paenibacillus peoriae</name>
    <dbReference type="NCBI Taxonomy" id="59893"/>
    <lineage>
        <taxon>Bacteria</taxon>
        <taxon>Bacillati</taxon>
        <taxon>Bacillota</taxon>
        <taxon>Bacilli</taxon>
        <taxon>Bacillales</taxon>
        <taxon>Paenibacillaceae</taxon>
        <taxon>Paenibacillus</taxon>
    </lineage>
</organism>
<gene>
    <name evidence="1" type="ORF">IAQ67_13870</name>
</gene>
<sequence length="73" mass="8396">MRIMAEEAVQQPAQAPIDIEKPLSELEKLISEKINLAKKLGIMGDLEPIQGYSDTDEYRRIGEIDKRLWELVK</sequence>
<dbReference type="Proteomes" id="UP000516384">
    <property type="component" value="Chromosome"/>
</dbReference>
<protein>
    <submittedName>
        <fullName evidence="1">Uncharacterized protein</fullName>
    </submittedName>
</protein>
<proteinExistence type="predicted"/>
<evidence type="ECO:0000313" key="2">
    <source>
        <dbReference type="Proteomes" id="UP000516384"/>
    </source>
</evidence>
<accession>A0A7H0Y1Q9</accession>
<reference evidence="1 2" key="1">
    <citation type="submission" date="2020-09" db="EMBL/GenBank/DDBJ databases">
        <title>Characterization of Paenibacillus peoriae strain ZF390 with broad-spectrum antimicrobial activity as a potential biocontrol agent.</title>
        <authorList>
            <person name="Li L."/>
            <person name="Zhao Y."/>
            <person name="Li B."/>
            <person name="Xie X."/>
        </authorList>
    </citation>
    <scope>NUCLEOTIDE SEQUENCE [LARGE SCALE GENOMIC DNA]</scope>
    <source>
        <strain evidence="1 2">ZF390</strain>
    </source>
</reference>
<dbReference type="EMBL" id="CP061172">
    <property type="protein sequence ID" value="QNR65017.1"/>
    <property type="molecule type" value="Genomic_DNA"/>
</dbReference>
<dbReference type="AlphaFoldDB" id="A0A7H0Y1Q9"/>
<name>A0A7H0Y1Q9_9BACL</name>
<dbReference type="RefSeq" id="WP_190296936.1">
    <property type="nucleotide sequence ID" value="NZ_CP061172.1"/>
</dbReference>